<gene>
    <name evidence="2" type="ORF">Tci_002930</name>
</gene>
<proteinExistence type="predicted"/>
<comment type="caution">
    <text evidence="2">The sequence shown here is derived from an EMBL/GenBank/DDBJ whole genome shotgun (WGS) entry which is preliminary data.</text>
</comment>
<evidence type="ECO:0000313" key="2">
    <source>
        <dbReference type="EMBL" id="GEU30952.1"/>
    </source>
</evidence>
<dbReference type="EMBL" id="BKCJ010000204">
    <property type="protein sequence ID" value="GEU30952.1"/>
    <property type="molecule type" value="Genomic_DNA"/>
</dbReference>
<sequence length="383" mass="43676">MADLAFAPQHNMIAYLEKTESKLNEPTPQGEGSGSGLGRQEIIGGAMDQIRSKGALIQSIDPPLSTDLCTTLLQKVFDLENVKTAQAKKIASLKKKVTKLEQRQSSRFLDEDVDTEMMVEDKGNGEKGGSTAETISTTRPNISAARLELMKNQKAKEKGIAFKDVDDSARPIRSITTLQHLPTIDPKDKDSSRFEFRSHDGKRKTKKAFKATLAEMYDEVQAHIDVDHELVIRLTQEEQEKYTVEERKKRAAALISKHKPPKKQKVNDQEYKDSDKEHRKCLKVVPDDDKAIYYETLDVKSLIIDCESQVLGTNEASDAHVYKLTRLDGSYMYFSTFFRMLEVFDRQDVLDLHKIIMEQYLILWGDLKTLVEQSEDDEIWKNQ</sequence>
<protein>
    <submittedName>
        <fullName evidence="2">Uncharacterized protein</fullName>
    </submittedName>
</protein>
<evidence type="ECO:0000256" key="1">
    <source>
        <dbReference type="SAM" id="MobiDB-lite"/>
    </source>
</evidence>
<organism evidence="2">
    <name type="scientific">Tanacetum cinerariifolium</name>
    <name type="common">Dalmatian daisy</name>
    <name type="synonym">Chrysanthemum cinerariifolium</name>
    <dbReference type="NCBI Taxonomy" id="118510"/>
    <lineage>
        <taxon>Eukaryota</taxon>
        <taxon>Viridiplantae</taxon>
        <taxon>Streptophyta</taxon>
        <taxon>Embryophyta</taxon>
        <taxon>Tracheophyta</taxon>
        <taxon>Spermatophyta</taxon>
        <taxon>Magnoliopsida</taxon>
        <taxon>eudicotyledons</taxon>
        <taxon>Gunneridae</taxon>
        <taxon>Pentapetalae</taxon>
        <taxon>asterids</taxon>
        <taxon>campanulids</taxon>
        <taxon>Asterales</taxon>
        <taxon>Asteraceae</taxon>
        <taxon>Asteroideae</taxon>
        <taxon>Anthemideae</taxon>
        <taxon>Anthemidinae</taxon>
        <taxon>Tanacetum</taxon>
    </lineage>
</organism>
<reference evidence="2" key="1">
    <citation type="journal article" date="2019" name="Sci. Rep.">
        <title>Draft genome of Tanacetum cinerariifolium, the natural source of mosquito coil.</title>
        <authorList>
            <person name="Yamashiro T."/>
            <person name="Shiraishi A."/>
            <person name="Satake H."/>
            <person name="Nakayama K."/>
        </authorList>
    </citation>
    <scope>NUCLEOTIDE SEQUENCE</scope>
</reference>
<feature type="region of interest" description="Disordered" evidence="1">
    <location>
        <begin position="21"/>
        <end position="40"/>
    </location>
</feature>
<dbReference type="AlphaFoldDB" id="A0A6L2J2F9"/>
<name>A0A6L2J2F9_TANCI</name>
<accession>A0A6L2J2F9</accession>